<name>A0ACB5S5W6_9PEZI</name>
<reference evidence="1" key="1">
    <citation type="submission" date="2024-09" db="EMBL/GenBank/DDBJ databases">
        <title>Draft Genome Sequences of Neofusicoccum parvum.</title>
        <authorList>
            <person name="Ashida A."/>
            <person name="Camagna M."/>
            <person name="Tanaka A."/>
            <person name="Takemoto D."/>
        </authorList>
    </citation>
    <scope>NUCLEOTIDE SEQUENCE</scope>
    <source>
        <strain evidence="1">PPO83</strain>
    </source>
</reference>
<dbReference type="Proteomes" id="UP001165186">
    <property type="component" value="Unassembled WGS sequence"/>
</dbReference>
<dbReference type="EMBL" id="BSXG01000045">
    <property type="protein sequence ID" value="GME28188.1"/>
    <property type="molecule type" value="Genomic_DNA"/>
</dbReference>
<proteinExistence type="predicted"/>
<accession>A0ACB5S5W6</accession>
<evidence type="ECO:0000313" key="1">
    <source>
        <dbReference type="EMBL" id="GME28188.1"/>
    </source>
</evidence>
<organism evidence="1 2">
    <name type="scientific">Neofusicoccum parvum</name>
    <dbReference type="NCBI Taxonomy" id="310453"/>
    <lineage>
        <taxon>Eukaryota</taxon>
        <taxon>Fungi</taxon>
        <taxon>Dikarya</taxon>
        <taxon>Ascomycota</taxon>
        <taxon>Pezizomycotina</taxon>
        <taxon>Dothideomycetes</taxon>
        <taxon>Dothideomycetes incertae sedis</taxon>
        <taxon>Botryosphaeriales</taxon>
        <taxon>Botryosphaeriaceae</taxon>
        <taxon>Neofusicoccum</taxon>
    </lineage>
</organism>
<comment type="caution">
    <text evidence="1">The sequence shown here is derived from an EMBL/GenBank/DDBJ whole genome shotgun (WGS) entry which is preliminary data.</text>
</comment>
<keyword evidence="2" id="KW-1185">Reference proteome</keyword>
<protein>
    <submittedName>
        <fullName evidence="1">Major facilitator superfamily domain general substrate transporter</fullName>
    </submittedName>
</protein>
<sequence>MSAVGEDPRSALGEPLLAHHASDAQQKSQAADSNDEAGDASSRVFPSFPDRQRQRRNRRGLWTLLLLLALMTLGTRLFSLPLNRVVELRYCRAYYERHDPSVLPPVGREIPEELCKVKEVQQRLAWLQGVVETLIIGIDLAVTMPLGWVGDRFGRKFVLGLNAVGFGCLVGWVVLVGRFDQALPVEAMVAGPFFTLLGGHDCVLTSTIFAMKDVIHCIYLLR</sequence>
<evidence type="ECO:0000313" key="2">
    <source>
        <dbReference type="Proteomes" id="UP001165186"/>
    </source>
</evidence>
<gene>
    <name evidence="1" type="primary">g5272</name>
    <name evidence="1" type="ORF">NpPPO83_00005272</name>
</gene>